<dbReference type="InterPro" id="IPR006251">
    <property type="entry name" value="Homoacnase/IPMdehydase_lsu"/>
</dbReference>
<keyword evidence="5" id="KW-0408">Iron</keyword>
<gene>
    <name evidence="9" type="ORF">O6R05_05110</name>
</gene>
<dbReference type="RefSeq" id="WP_271190924.1">
    <property type="nucleotide sequence ID" value="NZ_CP115667.1"/>
</dbReference>
<organism evidence="9 10">
    <name type="scientific">Peptoniphilus equinus</name>
    <dbReference type="NCBI Taxonomy" id="3016343"/>
    <lineage>
        <taxon>Bacteria</taxon>
        <taxon>Bacillati</taxon>
        <taxon>Bacillota</taxon>
        <taxon>Tissierellia</taxon>
        <taxon>Tissierellales</taxon>
        <taxon>Peptoniphilaceae</taxon>
        <taxon>Peptoniphilus</taxon>
    </lineage>
</organism>
<dbReference type="EC" id="4.2.1.33" evidence="9"/>
<dbReference type="NCBIfam" id="TIGR01343">
    <property type="entry name" value="hacA_fam"/>
    <property type="match status" value="1"/>
</dbReference>
<protein>
    <submittedName>
        <fullName evidence="9">Aconitase/3-isopropylmalate dehydratase large subunit family protein</fullName>
        <ecNumber evidence="9">4.2.1.33</ecNumber>
    </submittedName>
</protein>
<name>A0ABY7QRJ0_9FIRM</name>
<dbReference type="PANTHER" id="PTHR43822">
    <property type="entry name" value="HOMOACONITASE, MITOCHONDRIAL-RELATED"/>
    <property type="match status" value="1"/>
</dbReference>
<dbReference type="InterPro" id="IPR036008">
    <property type="entry name" value="Aconitase_4Fe-4S_dom"/>
</dbReference>
<dbReference type="NCBIfam" id="TIGR02086">
    <property type="entry name" value="IPMI_arch"/>
    <property type="match status" value="1"/>
</dbReference>
<evidence type="ECO:0000256" key="3">
    <source>
        <dbReference type="ARBA" id="ARBA00022485"/>
    </source>
</evidence>
<dbReference type="Gene3D" id="3.30.499.10">
    <property type="entry name" value="Aconitase, domain 3"/>
    <property type="match status" value="2"/>
</dbReference>
<evidence type="ECO:0000256" key="5">
    <source>
        <dbReference type="ARBA" id="ARBA00023004"/>
    </source>
</evidence>
<dbReference type="InterPro" id="IPR015931">
    <property type="entry name" value="Acnase/IPM_dHydase_lsu_aba_1/3"/>
</dbReference>
<accession>A0ABY7QRJ0</accession>
<dbReference type="PANTHER" id="PTHR43822:SF2">
    <property type="entry name" value="HOMOACONITASE, MITOCHONDRIAL"/>
    <property type="match status" value="1"/>
</dbReference>
<dbReference type="Pfam" id="PF00330">
    <property type="entry name" value="Aconitase"/>
    <property type="match status" value="2"/>
</dbReference>
<comment type="cofactor">
    <cofactor evidence="1">
        <name>[4Fe-4S] cluster</name>
        <dbReference type="ChEBI" id="CHEBI:49883"/>
    </cofactor>
</comment>
<dbReference type="InterPro" id="IPR018136">
    <property type="entry name" value="Aconitase_4Fe-4S_BS"/>
</dbReference>
<evidence type="ECO:0000313" key="10">
    <source>
        <dbReference type="Proteomes" id="UP001210339"/>
    </source>
</evidence>
<reference evidence="9 10" key="1">
    <citation type="submission" date="2023-01" db="EMBL/GenBank/DDBJ databases">
        <authorList>
            <person name="Lee S.H."/>
            <person name="Jung H.S."/>
            <person name="Yun J.U."/>
        </authorList>
    </citation>
    <scope>NUCLEOTIDE SEQUENCE [LARGE SCALE GENOMIC DNA]</scope>
    <source>
        <strain evidence="9 10">CBA3646</strain>
    </source>
</reference>
<dbReference type="InterPro" id="IPR011826">
    <property type="entry name" value="HAcnase/IPMdehydase_lsu_prok"/>
</dbReference>
<evidence type="ECO:0000313" key="9">
    <source>
        <dbReference type="EMBL" id="WBW49392.1"/>
    </source>
</evidence>
<feature type="domain" description="Aconitase/3-isopropylmalate dehydratase large subunit alpha/beta/alpha" evidence="8">
    <location>
        <begin position="15"/>
        <end position="270"/>
    </location>
</feature>
<dbReference type="EMBL" id="CP115667">
    <property type="protein sequence ID" value="WBW49392.1"/>
    <property type="molecule type" value="Genomic_DNA"/>
</dbReference>
<proteinExistence type="inferred from homology"/>
<evidence type="ECO:0000259" key="8">
    <source>
        <dbReference type="Pfam" id="PF00330"/>
    </source>
</evidence>
<dbReference type="PROSITE" id="PS01244">
    <property type="entry name" value="ACONITASE_2"/>
    <property type="match status" value="1"/>
</dbReference>
<comment type="similarity">
    <text evidence="2">Belongs to the aconitase/IPM isomerase family.</text>
</comment>
<dbReference type="InterPro" id="IPR001030">
    <property type="entry name" value="Acoase/IPM_deHydtase_lsu_aba"/>
</dbReference>
<feature type="domain" description="Aconitase/3-isopropylmalate dehydratase large subunit alpha/beta/alpha" evidence="8">
    <location>
        <begin position="272"/>
        <end position="397"/>
    </location>
</feature>
<keyword evidence="6" id="KW-0411">Iron-sulfur</keyword>
<dbReference type="SUPFAM" id="SSF53732">
    <property type="entry name" value="Aconitase iron-sulfur domain"/>
    <property type="match status" value="1"/>
</dbReference>
<evidence type="ECO:0000256" key="2">
    <source>
        <dbReference type="ARBA" id="ARBA00007185"/>
    </source>
</evidence>
<dbReference type="NCBIfam" id="NF001614">
    <property type="entry name" value="PRK00402.1"/>
    <property type="match status" value="1"/>
</dbReference>
<keyword evidence="3" id="KW-0004">4Fe-4S</keyword>
<evidence type="ECO:0000256" key="1">
    <source>
        <dbReference type="ARBA" id="ARBA00001966"/>
    </source>
</evidence>
<evidence type="ECO:0000256" key="6">
    <source>
        <dbReference type="ARBA" id="ARBA00023014"/>
    </source>
</evidence>
<dbReference type="Proteomes" id="UP001210339">
    <property type="component" value="Chromosome"/>
</dbReference>
<evidence type="ECO:0000256" key="4">
    <source>
        <dbReference type="ARBA" id="ARBA00022723"/>
    </source>
</evidence>
<keyword evidence="4" id="KW-0479">Metal-binding</keyword>
<keyword evidence="7 9" id="KW-0456">Lyase</keyword>
<dbReference type="PRINTS" id="PR00415">
    <property type="entry name" value="ACONITASE"/>
</dbReference>
<sequence length="406" mass="43986">MTSIKADDIVWVNVDKAMMDDILGPRVEIADNLVKMGAKIWDPQKVVIVSDHYTPPANIKQANIVKFTRDWASENKVSNYYEFAGPCHQVMVDKGHVVPGTVVVGTDSHTTTYGALTCFSSGIGSTEMSGVLATGQIWMKVPQTIHINWDGELHPGVMAKDVSLHTIKHLGHAGATYKSMEYDGSSIRHMIMDERMCLSNMAVEAGAKAGIIGYDQITAEYMKRRFGITDDFSQFNSDADANYIQTLNFDASQLVPQVACPHEVDNVFNVVDVNDVKVNQVYIGSCTGGRYHDLKMAAELLKGKTVEPTIRVLVSPASKDIYNECLKDGILSILADAGCIILGSTCGACLGVHSGNIGDHEVCVSTTNRNFLGRMGSKSSGVYLVSPLTAAATALTGKLTDPRKFL</sequence>
<dbReference type="InterPro" id="IPR050067">
    <property type="entry name" value="IPM_dehydratase_rel_enz"/>
</dbReference>
<evidence type="ECO:0000256" key="7">
    <source>
        <dbReference type="ARBA" id="ARBA00023239"/>
    </source>
</evidence>
<keyword evidence="10" id="KW-1185">Reference proteome</keyword>
<dbReference type="GO" id="GO:0003861">
    <property type="term" value="F:3-isopropylmalate dehydratase activity"/>
    <property type="evidence" value="ECO:0007669"/>
    <property type="project" value="UniProtKB-EC"/>
</dbReference>